<dbReference type="InterPro" id="IPR042100">
    <property type="entry name" value="Bug_dom1"/>
</dbReference>
<evidence type="ECO:0000313" key="3">
    <source>
        <dbReference type="EMBL" id="KLN52645.1"/>
    </source>
</evidence>
<gene>
    <name evidence="3" type="ORF">VPARA_62690</name>
</gene>
<dbReference type="Pfam" id="PF03401">
    <property type="entry name" value="TctC"/>
    <property type="match status" value="1"/>
</dbReference>
<dbReference type="PANTHER" id="PTHR42928">
    <property type="entry name" value="TRICARBOXYLATE-BINDING PROTEIN"/>
    <property type="match status" value="1"/>
</dbReference>
<dbReference type="RefSeq" id="WP_047787358.1">
    <property type="nucleotide sequence ID" value="NZ_JZWI01000048.1"/>
</dbReference>
<dbReference type="InterPro" id="IPR005064">
    <property type="entry name" value="BUG"/>
</dbReference>
<feature type="signal peptide" evidence="2">
    <location>
        <begin position="1"/>
        <end position="21"/>
    </location>
</feature>
<dbReference type="Proteomes" id="UP000035170">
    <property type="component" value="Unassembled WGS sequence"/>
</dbReference>
<evidence type="ECO:0000313" key="4">
    <source>
        <dbReference type="Proteomes" id="UP000035170"/>
    </source>
</evidence>
<evidence type="ECO:0000256" key="2">
    <source>
        <dbReference type="SAM" id="SignalP"/>
    </source>
</evidence>
<proteinExistence type="inferred from homology"/>
<feature type="chain" id="PRO_5002596824" evidence="2">
    <location>
        <begin position="22"/>
        <end position="322"/>
    </location>
</feature>
<dbReference type="CDD" id="cd13578">
    <property type="entry name" value="PBP2_Bug27"/>
    <property type="match status" value="1"/>
</dbReference>
<comment type="caution">
    <text evidence="3">The sequence shown here is derived from an EMBL/GenBank/DDBJ whole genome shotgun (WGS) entry which is preliminary data.</text>
</comment>
<dbReference type="PATRIC" id="fig|34073.19.peg.6449"/>
<dbReference type="PIRSF" id="PIRSF017082">
    <property type="entry name" value="YflP"/>
    <property type="match status" value="1"/>
</dbReference>
<organism evidence="3 4">
    <name type="scientific">Variovorax paradoxus</name>
    <dbReference type="NCBI Taxonomy" id="34073"/>
    <lineage>
        <taxon>Bacteria</taxon>
        <taxon>Pseudomonadati</taxon>
        <taxon>Pseudomonadota</taxon>
        <taxon>Betaproteobacteria</taxon>
        <taxon>Burkholderiales</taxon>
        <taxon>Comamonadaceae</taxon>
        <taxon>Variovorax</taxon>
    </lineage>
</organism>
<dbReference type="AlphaFoldDB" id="A0A0H2M6F0"/>
<evidence type="ECO:0000256" key="1">
    <source>
        <dbReference type="ARBA" id="ARBA00006987"/>
    </source>
</evidence>
<keyword evidence="4" id="KW-1185">Reference proteome</keyword>
<name>A0A0H2M6F0_VARPD</name>
<dbReference type="Gene3D" id="3.40.190.150">
    <property type="entry name" value="Bordetella uptake gene, domain 1"/>
    <property type="match status" value="1"/>
</dbReference>
<dbReference type="SUPFAM" id="SSF53850">
    <property type="entry name" value="Periplasmic binding protein-like II"/>
    <property type="match status" value="1"/>
</dbReference>
<sequence>MRKMFMLAAACLLATASVVHADPASYPTKPVRLIVPFAPGGSTDVLARLLAAALSPELGQPVIVENKAGAGGNIGGDYVAKSAPDGYTLLIAAAGPTVINPSLYARMPYDPAKDLRPVTLLIQEPNLMAVNPKVPAKTVPEFIAYARARPKEVSFGSAGNGSPSHLAGEWFNQLAGTTMVHVPYKGTGPAMNDLLAGQIAMMIDNMPALWPHVQSGRLRALAVSTDKRAAVAPDVPTISESVKGFSFGAWKGLMVPAATPTAIVERLHAATTKALEKPELRNRLVALGAEPVGNTPAQFAAVIKTETASWAALVKSTGTKLD</sequence>
<dbReference type="EMBL" id="JZWI01000048">
    <property type="protein sequence ID" value="KLN52645.1"/>
    <property type="molecule type" value="Genomic_DNA"/>
</dbReference>
<protein>
    <submittedName>
        <fullName evidence="3">Tripartite tricarboxylate transporter family receptor</fullName>
    </submittedName>
</protein>
<dbReference type="Gene3D" id="3.40.190.10">
    <property type="entry name" value="Periplasmic binding protein-like II"/>
    <property type="match status" value="1"/>
</dbReference>
<reference evidence="3 4" key="1">
    <citation type="submission" date="2015-03" db="EMBL/GenBank/DDBJ databases">
        <title>Genome sequence of Variovorax paradoxus TBEA6.</title>
        <authorList>
            <person name="Poehlein A."/>
            <person name="Schuldes J."/>
            <person name="Wuebbeler J.H."/>
            <person name="Hiessl S."/>
            <person name="Steinbuechel A."/>
            <person name="Daniel R."/>
        </authorList>
    </citation>
    <scope>NUCLEOTIDE SEQUENCE [LARGE SCALE GENOMIC DNA]</scope>
    <source>
        <strain evidence="3 4">TBEA6</strain>
    </source>
</reference>
<comment type="similarity">
    <text evidence="1">Belongs to the UPF0065 (bug) family.</text>
</comment>
<keyword evidence="2" id="KW-0732">Signal</keyword>
<dbReference type="PANTHER" id="PTHR42928:SF5">
    <property type="entry name" value="BLR1237 PROTEIN"/>
    <property type="match status" value="1"/>
</dbReference>
<keyword evidence="3" id="KW-0675">Receptor</keyword>
<accession>A0A0H2M6F0</accession>